<dbReference type="GO" id="GO:0006412">
    <property type="term" value="P:translation"/>
    <property type="evidence" value="ECO:0007669"/>
    <property type="project" value="UniProtKB-UniRule"/>
</dbReference>
<dbReference type="InterPro" id="IPR029751">
    <property type="entry name" value="Ribosomal_L25_dom"/>
</dbReference>
<dbReference type="Gene3D" id="2.40.240.10">
    <property type="entry name" value="Ribosomal Protein L25, Chain P"/>
    <property type="match status" value="1"/>
</dbReference>
<name>A0A259U142_9BACT</name>
<accession>A0A259U142</accession>
<evidence type="ECO:0000313" key="10">
    <source>
        <dbReference type="Proteomes" id="UP000216446"/>
    </source>
</evidence>
<dbReference type="InterPro" id="IPR037121">
    <property type="entry name" value="Ribosomal_bL25_C"/>
</dbReference>
<dbReference type="Proteomes" id="UP000216446">
    <property type="component" value="Unassembled WGS sequence"/>
</dbReference>
<dbReference type="CDD" id="cd00495">
    <property type="entry name" value="Ribosomal_L25_TL5_CTC"/>
    <property type="match status" value="1"/>
</dbReference>
<dbReference type="InterPro" id="IPR001021">
    <property type="entry name" value="Ribosomal_bL25_long"/>
</dbReference>
<comment type="subunit">
    <text evidence="5">Part of the 50S ribosomal subunit; part of the 5S rRNA/L5/L18/L25 subcomplex. Contacts the 5S rRNA. Binds to the 5S rRNA independently of L5 and L18.</text>
</comment>
<feature type="domain" description="Large ribosomal subunit protein bL25 L25" evidence="7">
    <location>
        <begin position="9"/>
        <end position="91"/>
    </location>
</feature>
<dbReference type="Pfam" id="PF01386">
    <property type="entry name" value="Ribosomal_L25p"/>
    <property type="match status" value="1"/>
</dbReference>
<gene>
    <name evidence="5" type="primary">rplY</name>
    <name evidence="5" type="synonym">ctc</name>
    <name evidence="9" type="ORF">BSZ36_12090</name>
</gene>
<dbReference type="PANTHER" id="PTHR33284:SF1">
    <property type="entry name" value="RIBOSOMAL PROTEIN L25_GLN-TRNA SYNTHETASE, ANTI-CODON-BINDING DOMAIN-CONTAINING PROTEIN"/>
    <property type="match status" value="1"/>
</dbReference>
<proteinExistence type="inferred from homology"/>
<dbReference type="RefSeq" id="WP_094549259.1">
    <property type="nucleotide sequence ID" value="NZ_MQWB01000001.1"/>
</dbReference>
<evidence type="ECO:0000256" key="5">
    <source>
        <dbReference type="HAMAP-Rule" id="MF_01334"/>
    </source>
</evidence>
<dbReference type="InterPro" id="IPR020930">
    <property type="entry name" value="Ribosomal_uL5_bac-type"/>
</dbReference>
<feature type="domain" description="Large ribosomal subunit protein bL25 beta" evidence="8">
    <location>
        <begin position="100"/>
        <end position="182"/>
    </location>
</feature>
<protein>
    <recommendedName>
        <fullName evidence="5">Large ribosomal subunit protein bL25</fullName>
    </recommendedName>
    <alternativeName>
        <fullName evidence="5">General stress protein CTC</fullName>
    </alternativeName>
</protein>
<organism evidence="9 10">
    <name type="scientific">Rubricoccus marinus</name>
    <dbReference type="NCBI Taxonomy" id="716817"/>
    <lineage>
        <taxon>Bacteria</taxon>
        <taxon>Pseudomonadati</taxon>
        <taxon>Rhodothermota</taxon>
        <taxon>Rhodothermia</taxon>
        <taxon>Rhodothermales</taxon>
        <taxon>Rubricoccaceae</taxon>
        <taxon>Rubricoccus</taxon>
    </lineage>
</organism>
<dbReference type="GO" id="GO:0008097">
    <property type="term" value="F:5S rRNA binding"/>
    <property type="evidence" value="ECO:0007669"/>
    <property type="project" value="InterPro"/>
</dbReference>
<dbReference type="HAMAP" id="MF_01334">
    <property type="entry name" value="Ribosomal_bL25_CTC"/>
    <property type="match status" value="1"/>
</dbReference>
<evidence type="ECO:0000256" key="6">
    <source>
        <dbReference type="SAM" id="MobiDB-lite"/>
    </source>
</evidence>
<evidence type="ECO:0000256" key="2">
    <source>
        <dbReference type="ARBA" id="ARBA00022884"/>
    </source>
</evidence>
<evidence type="ECO:0000259" key="7">
    <source>
        <dbReference type="Pfam" id="PF01386"/>
    </source>
</evidence>
<dbReference type="Pfam" id="PF14693">
    <property type="entry name" value="Ribosomal_TL5_C"/>
    <property type="match status" value="1"/>
</dbReference>
<keyword evidence="10" id="KW-1185">Reference proteome</keyword>
<keyword evidence="4 5" id="KW-0687">Ribonucleoprotein</keyword>
<comment type="caution">
    <text evidence="9">The sequence shown here is derived from an EMBL/GenBank/DDBJ whole genome shotgun (WGS) entry which is preliminary data.</text>
</comment>
<dbReference type="SUPFAM" id="SSF50715">
    <property type="entry name" value="Ribosomal protein L25-like"/>
    <property type="match status" value="1"/>
</dbReference>
<reference evidence="9 10" key="1">
    <citation type="submission" date="2016-11" db="EMBL/GenBank/DDBJ databases">
        <title>Study of marine rhodopsin-containing bacteria.</title>
        <authorList>
            <person name="Yoshizawa S."/>
            <person name="Kumagai Y."/>
            <person name="Kogure K."/>
        </authorList>
    </citation>
    <scope>NUCLEOTIDE SEQUENCE [LARGE SCALE GENOMIC DNA]</scope>
    <source>
        <strain evidence="9 10">SG-29</strain>
    </source>
</reference>
<evidence type="ECO:0000256" key="3">
    <source>
        <dbReference type="ARBA" id="ARBA00022980"/>
    </source>
</evidence>
<dbReference type="GO" id="GO:0003735">
    <property type="term" value="F:structural constituent of ribosome"/>
    <property type="evidence" value="ECO:0007669"/>
    <property type="project" value="InterPro"/>
</dbReference>
<keyword evidence="1 5" id="KW-0699">rRNA-binding</keyword>
<dbReference type="InterPro" id="IPR020056">
    <property type="entry name" value="Rbsml_bL25/Gln-tRNA_synth_N"/>
</dbReference>
<keyword evidence="3 5" id="KW-0689">Ribosomal protein</keyword>
<dbReference type="InParanoid" id="A0A259U142"/>
<dbReference type="PANTHER" id="PTHR33284">
    <property type="entry name" value="RIBOSOMAL PROTEIN L25/GLN-TRNA SYNTHETASE, ANTI-CODON-BINDING DOMAIN-CONTAINING PROTEIN"/>
    <property type="match status" value="1"/>
</dbReference>
<comment type="similarity">
    <text evidence="5">Belongs to the bacterial ribosomal protein bL25 family. CTC subfamily.</text>
</comment>
<dbReference type="InterPro" id="IPR011035">
    <property type="entry name" value="Ribosomal_bL25/Gln-tRNA_synth"/>
</dbReference>
<evidence type="ECO:0000313" key="9">
    <source>
        <dbReference type="EMBL" id="OZC03656.1"/>
    </source>
</evidence>
<dbReference type="EMBL" id="MQWB01000001">
    <property type="protein sequence ID" value="OZC03656.1"/>
    <property type="molecule type" value="Genomic_DNA"/>
</dbReference>
<evidence type="ECO:0000256" key="1">
    <source>
        <dbReference type="ARBA" id="ARBA00022730"/>
    </source>
</evidence>
<sequence length="214" mass="22843">MDSITLHAAEPREGGKKEVKAVRNAGRVPCVLYGPSTEPVHFSVPTLDLRPLIHTTENYRVEVTMGGEDHEAILKHIDFHPITDEPLHVDFLALTKGQTLTLTIPIRLEGTAPGIKAGGQLAQPLHELTISSLPKDIPGYVTIDVSTLQVGDSLHVSDLSLGDTIDVLTEPERTIVSITAPRVEEVEADDDALLLGDAADEAPADDAAGDDAEA</sequence>
<dbReference type="Gene3D" id="2.170.120.20">
    <property type="entry name" value="Ribosomal protein L25, beta domain"/>
    <property type="match status" value="1"/>
</dbReference>
<dbReference type="InterPro" id="IPR020057">
    <property type="entry name" value="Ribosomal_bL25_b-dom"/>
</dbReference>
<evidence type="ECO:0000259" key="8">
    <source>
        <dbReference type="Pfam" id="PF14693"/>
    </source>
</evidence>
<dbReference type="NCBIfam" id="TIGR00731">
    <property type="entry name" value="bL25_bact_ctc"/>
    <property type="match status" value="1"/>
</dbReference>
<comment type="function">
    <text evidence="5">This is one of the proteins that binds to the 5S RNA in the ribosome where it forms part of the central protuberance.</text>
</comment>
<evidence type="ECO:0000256" key="4">
    <source>
        <dbReference type="ARBA" id="ARBA00023274"/>
    </source>
</evidence>
<dbReference type="OrthoDB" id="9786489at2"/>
<feature type="region of interest" description="Disordered" evidence="6">
    <location>
        <begin position="194"/>
        <end position="214"/>
    </location>
</feature>
<keyword evidence="2 5" id="KW-0694">RNA-binding</keyword>
<dbReference type="GO" id="GO:0022625">
    <property type="term" value="C:cytosolic large ribosomal subunit"/>
    <property type="evidence" value="ECO:0007669"/>
    <property type="project" value="TreeGrafter"/>
</dbReference>
<dbReference type="AlphaFoldDB" id="A0A259U142"/>